<feature type="region of interest" description="Disordered" evidence="2">
    <location>
        <begin position="372"/>
        <end position="406"/>
    </location>
</feature>
<feature type="compositionally biased region" description="Polar residues" evidence="2">
    <location>
        <begin position="386"/>
        <end position="403"/>
    </location>
</feature>
<evidence type="ECO:0000256" key="1">
    <source>
        <dbReference type="SAM" id="Coils"/>
    </source>
</evidence>
<evidence type="ECO:0000256" key="2">
    <source>
        <dbReference type="SAM" id="MobiDB-lite"/>
    </source>
</evidence>
<accession>A0A1E5WJS6</accession>
<dbReference type="Proteomes" id="UP000095767">
    <property type="component" value="Unassembled WGS sequence"/>
</dbReference>
<feature type="compositionally biased region" description="Basic and acidic residues" evidence="2">
    <location>
        <begin position="329"/>
        <end position="339"/>
    </location>
</feature>
<evidence type="ECO:0000313" key="3">
    <source>
        <dbReference type="EMBL" id="OEL37656.1"/>
    </source>
</evidence>
<dbReference type="PANTHER" id="PTHR36143">
    <property type="entry name" value="OS08G0177500 PROTEIN"/>
    <property type="match status" value="1"/>
</dbReference>
<dbReference type="STRING" id="888268.A0A1E5WJS6"/>
<dbReference type="Gene3D" id="1.10.287.1490">
    <property type="match status" value="1"/>
</dbReference>
<feature type="region of interest" description="Disordered" evidence="2">
    <location>
        <begin position="420"/>
        <end position="521"/>
    </location>
</feature>
<feature type="coiled-coil region" evidence="1">
    <location>
        <begin position="67"/>
        <end position="228"/>
    </location>
</feature>
<feature type="region of interest" description="Disordered" evidence="2">
    <location>
        <begin position="264"/>
        <end position="339"/>
    </location>
</feature>
<dbReference type="PANTHER" id="PTHR36143:SF4">
    <property type="entry name" value="OS08G0177500 PROTEIN"/>
    <property type="match status" value="1"/>
</dbReference>
<keyword evidence="4" id="KW-1185">Reference proteome</keyword>
<keyword evidence="1" id="KW-0175">Coiled coil</keyword>
<protein>
    <submittedName>
        <fullName evidence="3">Uncharacterized protein</fullName>
    </submittedName>
</protein>
<reference evidence="3 4" key="1">
    <citation type="submission" date="2016-09" db="EMBL/GenBank/DDBJ databases">
        <title>The draft genome of Dichanthelium oligosanthes: A C3 panicoid grass species.</title>
        <authorList>
            <person name="Studer A.J."/>
            <person name="Schnable J.C."/>
            <person name="Brutnell T.P."/>
        </authorList>
    </citation>
    <scope>NUCLEOTIDE SEQUENCE [LARGE SCALE GENOMIC DNA]</scope>
    <source>
        <strain evidence="4">cv. Kellogg 1175</strain>
        <tissue evidence="3">Leaf</tissue>
    </source>
</reference>
<evidence type="ECO:0000313" key="4">
    <source>
        <dbReference type="Proteomes" id="UP000095767"/>
    </source>
</evidence>
<dbReference type="EMBL" id="LWDX02004764">
    <property type="protein sequence ID" value="OEL37656.1"/>
    <property type="molecule type" value="Genomic_DNA"/>
</dbReference>
<dbReference type="AlphaFoldDB" id="A0A1E5WJS6"/>
<feature type="compositionally biased region" description="Basic residues" evidence="2">
    <location>
        <begin position="480"/>
        <end position="495"/>
    </location>
</feature>
<sequence length="521" mass="58270">MDGSKYRSKGYAMANASRKLPYAFLLLLALAAGVLSIVVLQKVREQRIFAGRLQERDRQLVSLRILLQKENAFNREMKRKLEEMKATTSSLRAQKIDQKTKLKGLEATIANLKKTQKELEAALTEKDNHINLMEEAATNLKKARKELEATLTEKDRHIRQMGEKATTATNTQKELEAIVREKDSRIRQMEERATGSNPDQMAALMEILQQKEAELEEIKTRFQDYKKIDRVAVNSTSTPVQMNNTRATPDIVVVKKSTNSSSMATLAKSEEKRSANTTVVESAKPEEKRSTNTTVVKSAKPEEKRSANTTVVEIAKPEEKRSARTTVVESKHPKDRSMEEKPVKLTANMDDGVIQGNLNDFDEDIDFDDIYGENRSKKSAPPQRNKFLTNNLDGIGQSRNSLDQDSDRVRFNRLLEKENAKVANETKKKNTTGTLKKTSKDSSVHAGHTTSEKAVQGTAGAADVKPGINMPLNNDEAKQQNRKQKKKRSKSKKKKMADTAGTNVGGEVAKQRTPDGTSVSK</sequence>
<organism evidence="3 4">
    <name type="scientific">Dichanthelium oligosanthes</name>
    <dbReference type="NCBI Taxonomy" id="888268"/>
    <lineage>
        <taxon>Eukaryota</taxon>
        <taxon>Viridiplantae</taxon>
        <taxon>Streptophyta</taxon>
        <taxon>Embryophyta</taxon>
        <taxon>Tracheophyta</taxon>
        <taxon>Spermatophyta</taxon>
        <taxon>Magnoliopsida</taxon>
        <taxon>Liliopsida</taxon>
        <taxon>Poales</taxon>
        <taxon>Poaceae</taxon>
        <taxon>PACMAD clade</taxon>
        <taxon>Panicoideae</taxon>
        <taxon>Panicodae</taxon>
        <taxon>Paniceae</taxon>
        <taxon>Dichantheliinae</taxon>
        <taxon>Dichanthelium</taxon>
    </lineage>
</organism>
<gene>
    <name evidence="3" type="ORF">BAE44_0001328</name>
</gene>
<proteinExistence type="predicted"/>
<name>A0A1E5WJS6_9POAL</name>
<dbReference type="OrthoDB" id="656845at2759"/>
<comment type="caution">
    <text evidence="3">The sequence shown here is derived from an EMBL/GenBank/DDBJ whole genome shotgun (WGS) entry which is preliminary data.</text>
</comment>